<dbReference type="Proteomes" id="UP000182740">
    <property type="component" value="Unassembled WGS sequence"/>
</dbReference>
<evidence type="ECO:0000313" key="3">
    <source>
        <dbReference type="Proteomes" id="UP000182740"/>
    </source>
</evidence>
<sequence length="116" mass="12623">MQYPRPVTRKSPSTLVRFGHFASLSLSDGADGITIGANVGGLWFDIAGTPLPHQVPAFERAFGTERLCTAATTAGPRPRRSTPDSPPSTQHPDTSWRELTVHNSTRLFPRLGELPM</sequence>
<evidence type="ECO:0000256" key="1">
    <source>
        <dbReference type="SAM" id="MobiDB-lite"/>
    </source>
</evidence>
<dbReference type="EMBL" id="FPJG01000006">
    <property type="protein sequence ID" value="SFW70944.1"/>
    <property type="molecule type" value="Genomic_DNA"/>
</dbReference>
<name>A0A1K1RFV8_9PSEU</name>
<keyword evidence="3" id="KW-1185">Reference proteome</keyword>
<proteinExistence type="predicted"/>
<feature type="region of interest" description="Disordered" evidence="1">
    <location>
        <begin position="70"/>
        <end position="102"/>
    </location>
</feature>
<reference evidence="3" key="1">
    <citation type="submission" date="2016-11" db="EMBL/GenBank/DDBJ databases">
        <authorList>
            <person name="Varghese N."/>
            <person name="Submissions S."/>
        </authorList>
    </citation>
    <scope>NUCLEOTIDE SEQUENCE [LARGE SCALE GENOMIC DNA]</scope>
    <source>
        <strain evidence="3">DSM 44671</strain>
    </source>
</reference>
<dbReference type="STRING" id="546364.SAMN04489730_3195"/>
<protein>
    <submittedName>
        <fullName evidence="2">Uncharacterized protein</fullName>
    </submittedName>
</protein>
<dbReference type="AlphaFoldDB" id="A0A1K1RFV8"/>
<dbReference type="OrthoDB" id="8673173at2"/>
<gene>
    <name evidence="2" type="ORF">SAMN04489730_3195</name>
</gene>
<dbReference type="RefSeq" id="WP_143168561.1">
    <property type="nucleotide sequence ID" value="NZ_FPJG01000006.1"/>
</dbReference>
<accession>A0A1K1RFV8</accession>
<evidence type="ECO:0000313" key="2">
    <source>
        <dbReference type="EMBL" id="SFW70944.1"/>
    </source>
</evidence>
<organism evidence="2 3">
    <name type="scientific">Amycolatopsis australiensis</name>
    <dbReference type="NCBI Taxonomy" id="546364"/>
    <lineage>
        <taxon>Bacteria</taxon>
        <taxon>Bacillati</taxon>
        <taxon>Actinomycetota</taxon>
        <taxon>Actinomycetes</taxon>
        <taxon>Pseudonocardiales</taxon>
        <taxon>Pseudonocardiaceae</taxon>
        <taxon>Amycolatopsis</taxon>
    </lineage>
</organism>